<dbReference type="PANTHER" id="PTHR39420">
    <property type="match status" value="1"/>
</dbReference>
<name>A0ABP8YSV0_9MICO</name>
<dbReference type="EMBL" id="BAABLP010000001">
    <property type="protein sequence ID" value="GAA4737004.1"/>
    <property type="molecule type" value="Genomic_DNA"/>
</dbReference>
<reference evidence="2" key="1">
    <citation type="journal article" date="2019" name="Int. J. Syst. Evol. Microbiol.">
        <title>The Global Catalogue of Microorganisms (GCM) 10K type strain sequencing project: providing services to taxonomists for standard genome sequencing and annotation.</title>
        <authorList>
            <consortium name="The Broad Institute Genomics Platform"/>
            <consortium name="The Broad Institute Genome Sequencing Center for Infectious Disease"/>
            <person name="Wu L."/>
            <person name="Ma J."/>
        </authorList>
    </citation>
    <scope>NUCLEOTIDE SEQUENCE [LARGE SCALE GENOMIC DNA]</scope>
    <source>
        <strain evidence="2">JCM 19015</strain>
    </source>
</reference>
<gene>
    <name evidence="1" type="ORF">GCM10025783_04100</name>
</gene>
<keyword evidence="2" id="KW-1185">Reference proteome</keyword>
<protein>
    <submittedName>
        <fullName evidence="1">Zinc-dependent metalloprotease</fullName>
    </submittedName>
</protein>
<keyword evidence="1" id="KW-0378">Hydrolase</keyword>
<organism evidence="1 2">
    <name type="scientific">Amnibacterium soli</name>
    <dbReference type="NCBI Taxonomy" id="1282736"/>
    <lineage>
        <taxon>Bacteria</taxon>
        <taxon>Bacillati</taxon>
        <taxon>Actinomycetota</taxon>
        <taxon>Actinomycetes</taxon>
        <taxon>Micrococcales</taxon>
        <taxon>Microbacteriaceae</taxon>
        <taxon>Amnibacterium</taxon>
    </lineage>
</organism>
<dbReference type="PANTHER" id="PTHR39420:SF2">
    <property type="entry name" value="HYDROLASE"/>
    <property type="match status" value="1"/>
</dbReference>
<dbReference type="InterPro" id="IPR018766">
    <property type="entry name" value="Zinicin_2"/>
</dbReference>
<evidence type="ECO:0000313" key="2">
    <source>
        <dbReference type="Proteomes" id="UP001500121"/>
    </source>
</evidence>
<sequence length="453" mass="47952">MADEPDDAAEPDLQEMLRRMMAGGGAPDTAALAKAMGLPGGAAGLEQLMAQLRQAMQNPDGRIDWSIATDQAIAAAGAGSLSATDQQLTEVQQAFSVAGLWLDESTVFDTLAEAPGALTRTQWIRATMPFWVQLAEPVAQRIAESLTSVFTDQIPPEIAGELAARVPDAGRMLKQVCGTIFAAQLGAVVGGLAADVVSGGDVGVPLLPDGKAALLPQNLAAFGEGLDIDQQQIALYLAVRELAHARLFRHARWLRLGLTSTIGDFSRDLGVDIDQVQRFAEGFDPTDTERLREAFSSGELIPPKSAAQEAALARLETMLALVEGWVDVVTADATARLPKSGAIAETVRRRRATGGPGEQAFATLVGLELRPRRLREATAMWRTVTDALGAAGRDALWSHPDLLPSAADIDDPAALVARLTAPEAPQDDVDREIEAMLRGDAPSTPDEDDPPVV</sequence>
<dbReference type="Gene3D" id="1.20.150.30">
    <property type="entry name" value="Zincin-like metallopeptidase, N-terminal domain"/>
    <property type="match status" value="1"/>
</dbReference>
<dbReference type="Proteomes" id="UP001500121">
    <property type="component" value="Unassembled WGS sequence"/>
</dbReference>
<dbReference type="Pfam" id="PF10103">
    <property type="entry name" value="Zincin_2"/>
    <property type="match status" value="1"/>
</dbReference>
<comment type="caution">
    <text evidence="1">The sequence shown here is derived from an EMBL/GenBank/DDBJ whole genome shotgun (WGS) entry which is preliminary data.</text>
</comment>
<keyword evidence="1" id="KW-0645">Protease</keyword>
<dbReference type="GO" id="GO:0008237">
    <property type="term" value="F:metallopeptidase activity"/>
    <property type="evidence" value="ECO:0007669"/>
    <property type="project" value="UniProtKB-KW"/>
</dbReference>
<proteinExistence type="predicted"/>
<dbReference type="RefSeq" id="WP_345479255.1">
    <property type="nucleotide sequence ID" value="NZ_BAABLP010000001.1"/>
</dbReference>
<evidence type="ECO:0000313" key="1">
    <source>
        <dbReference type="EMBL" id="GAA4737004.1"/>
    </source>
</evidence>
<dbReference type="InterPro" id="IPR042271">
    <property type="entry name" value="Zinicin_2_N"/>
</dbReference>
<accession>A0ABP8YSV0</accession>
<keyword evidence="1" id="KW-0482">Metalloprotease</keyword>
<dbReference type="SUPFAM" id="SSF55486">
    <property type="entry name" value="Metalloproteases ('zincins'), catalytic domain"/>
    <property type="match status" value="1"/>
</dbReference>
<dbReference type="NCBIfam" id="TIGR03624">
    <property type="entry name" value="putative hydrolase"/>
    <property type="match status" value="1"/>
</dbReference>